<organism evidence="10 11">
    <name type="scientific">Winmispira thermophila (strain ATCC 49972 / DSM 6192 / RI 19.B1)</name>
    <name type="common">Spirochaeta thermophila</name>
    <dbReference type="NCBI Taxonomy" id="665571"/>
    <lineage>
        <taxon>Bacteria</taxon>
        <taxon>Pseudomonadati</taxon>
        <taxon>Spirochaetota</taxon>
        <taxon>Spirochaetia</taxon>
        <taxon>Winmispirales</taxon>
        <taxon>Winmispiraceae</taxon>
        <taxon>Winmispira</taxon>
    </lineage>
</organism>
<keyword evidence="5 8" id="KW-0812">Transmembrane</keyword>
<dbReference type="GO" id="GO:0015105">
    <property type="term" value="F:arsenite transmembrane transporter activity"/>
    <property type="evidence" value="ECO:0007669"/>
    <property type="project" value="InterPro"/>
</dbReference>
<evidence type="ECO:0000256" key="4">
    <source>
        <dbReference type="ARBA" id="ARBA00022475"/>
    </source>
</evidence>
<evidence type="ECO:0000313" key="11">
    <source>
        <dbReference type="Proteomes" id="UP000001296"/>
    </source>
</evidence>
<feature type="transmembrane region" description="Helical" evidence="8">
    <location>
        <begin position="229"/>
        <end position="261"/>
    </location>
</feature>
<name>E0RRV9_WINT6</name>
<keyword evidence="6 8" id="KW-1133">Transmembrane helix</keyword>
<evidence type="ECO:0000256" key="7">
    <source>
        <dbReference type="ARBA" id="ARBA00023136"/>
    </source>
</evidence>
<keyword evidence="4" id="KW-1003">Cell membrane</keyword>
<feature type="domain" description="Citrate transporter-like" evidence="9">
    <location>
        <begin position="16"/>
        <end position="368"/>
    </location>
</feature>
<dbReference type="InterPro" id="IPR051475">
    <property type="entry name" value="Diverse_Ion_Transporter"/>
</dbReference>
<dbReference type="GO" id="GO:0005886">
    <property type="term" value="C:plasma membrane"/>
    <property type="evidence" value="ECO:0007669"/>
    <property type="project" value="UniProtKB-SubCell"/>
</dbReference>
<dbReference type="PaxDb" id="665571-STHERM_c07960"/>
<dbReference type="InterPro" id="IPR004680">
    <property type="entry name" value="Cit_transptr-like_dom"/>
</dbReference>
<evidence type="ECO:0000259" key="9">
    <source>
        <dbReference type="Pfam" id="PF03600"/>
    </source>
</evidence>
<dbReference type="HOGENOM" id="CLU_011920_4_0_12"/>
<dbReference type="eggNOG" id="COG1055">
    <property type="taxonomic scope" value="Bacteria"/>
</dbReference>
<dbReference type="Pfam" id="PF03600">
    <property type="entry name" value="CitMHS"/>
    <property type="match status" value="1"/>
</dbReference>
<feature type="transmembrane region" description="Helical" evidence="8">
    <location>
        <begin position="361"/>
        <end position="385"/>
    </location>
</feature>
<feature type="transmembrane region" description="Helical" evidence="8">
    <location>
        <begin position="281"/>
        <end position="300"/>
    </location>
</feature>
<sequence>MGWQIYGALILFVVIYVLISLEKINKTILALLGGSLFLVLKFLTQEVAFLEHIDWNVILLLVSMMIIVGITKESGLFQYVALKTAKLTRGNPVLILILFALITAGFSALLDNVTTVLILTPITILIAVELGISPIPFVISDALASNIGGTATLIGDPPNIMIGSAAGLSFMDFLVNLTPFILFFLGVYALLAWWLFGRDLKVSNERRARLMEIDERKAITNPRLLNRSLLVLGLVMVGFFLHGALGLEPATIAMAGASLLMLLSGEHEVEKFFHEVEWGTIFFFIGLFIMVGGLVEVGAIERLSQAVLSLTGGNIRSTSLLLLWVSGLFSAIVDNIPYVATMIPLIEHMGETLGHPAIQPLWWSLALGACLGGNGTLVGASANVVSAGIAGRSGYRISFLEFTKYGALVTGVSLLFSTLYIILRYF</sequence>
<feature type="transmembrane region" description="Helical" evidence="8">
    <location>
        <begin position="55"/>
        <end position="71"/>
    </location>
</feature>
<evidence type="ECO:0000256" key="8">
    <source>
        <dbReference type="SAM" id="Phobius"/>
    </source>
</evidence>
<keyword evidence="3" id="KW-0813">Transport</keyword>
<dbReference type="PANTHER" id="PTHR43568:SF1">
    <property type="entry name" value="P PROTEIN"/>
    <property type="match status" value="1"/>
</dbReference>
<dbReference type="EMBL" id="CP001698">
    <property type="protein sequence ID" value="ADN01746.1"/>
    <property type="molecule type" value="Genomic_DNA"/>
</dbReference>
<feature type="transmembrane region" description="Helical" evidence="8">
    <location>
        <begin position="116"/>
        <end position="139"/>
    </location>
</feature>
<evidence type="ECO:0000256" key="2">
    <source>
        <dbReference type="ARBA" id="ARBA00009843"/>
    </source>
</evidence>
<feature type="transmembrane region" description="Helical" evidence="8">
    <location>
        <begin position="28"/>
        <end position="49"/>
    </location>
</feature>
<feature type="transmembrane region" description="Helical" evidence="8">
    <location>
        <begin position="405"/>
        <end position="423"/>
    </location>
</feature>
<keyword evidence="7 8" id="KW-0472">Membrane</keyword>
<dbReference type="CDD" id="cd01116">
    <property type="entry name" value="P_permease"/>
    <property type="match status" value="1"/>
</dbReference>
<protein>
    <recommendedName>
        <fullName evidence="9">Citrate transporter-like domain-containing protein</fullName>
    </recommendedName>
</protein>
<dbReference type="PRINTS" id="PR00758">
    <property type="entry name" value="ARSENICPUMP"/>
</dbReference>
<evidence type="ECO:0000256" key="3">
    <source>
        <dbReference type="ARBA" id="ARBA00022448"/>
    </source>
</evidence>
<accession>E0RRV9</accession>
<comment type="subcellular location">
    <subcellularLocation>
        <location evidence="1">Cell membrane</location>
        <topology evidence="1">Multi-pass membrane protein</topology>
    </subcellularLocation>
</comment>
<feature type="transmembrane region" description="Helical" evidence="8">
    <location>
        <begin position="92"/>
        <end position="110"/>
    </location>
</feature>
<dbReference type="AlphaFoldDB" id="E0RRV9"/>
<reference evidence="10 11" key="2">
    <citation type="journal article" date="2010" name="J. Bacteriol.">
        <title>Genome sequence of the polysaccharide-degrading, thermophilic anaerobe Spirochaeta thermophila DSM 6192.</title>
        <authorList>
            <person name="Angelov A."/>
            <person name="Liebl S."/>
            <person name="Ballschmiter M."/>
            <person name="Bomeke M."/>
            <person name="Lehmann R."/>
            <person name="Liesegang H."/>
            <person name="Daniel R."/>
            <person name="Liebl W."/>
        </authorList>
    </citation>
    <scope>NUCLEOTIDE SEQUENCE [LARGE SCALE GENOMIC DNA]</scope>
    <source>
        <strain evidence="11">ATCC 49972 / DSM 6192 / RI 19.B1</strain>
    </source>
</reference>
<evidence type="ECO:0000256" key="5">
    <source>
        <dbReference type="ARBA" id="ARBA00022692"/>
    </source>
</evidence>
<feature type="transmembrane region" description="Helical" evidence="8">
    <location>
        <begin position="177"/>
        <end position="196"/>
    </location>
</feature>
<feature type="transmembrane region" description="Helical" evidence="8">
    <location>
        <begin position="151"/>
        <end position="171"/>
    </location>
</feature>
<dbReference type="InterPro" id="IPR000802">
    <property type="entry name" value="Arsenical_pump_ArsB"/>
</dbReference>
<gene>
    <name evidence="10" type="ordered locus">STHERM_c07960</name>
</gene>
<evidence type="ECO:0000256" key="1">
    <source>
        <dbReference type="ARBA" id="ARBA00004651"/>
    </source>
</evidence>
<feature type="transmembrane region" description="Helical" evidence="8">
    <location>
        <begin position="321"/>
        <end position="341"/>
    </location>
</feature>
<proteinExistence type="inferred from homology"/>
<dbReference type="PANTHER" id="PTHR43568">
    <property type="entry name" value="P PROTEIN"/>
    <property type="match status" value="1"/>
</dbReference>
<evidence type="ECO:0000256" key="6">
    <source>
        <dbReference type="ARBA" id="ARBA00022989"/>
    </source>
</evidence>
<reference key="1">
    <citation type="submission" date="2009-08" db="EMBL/GenBank/DDBJ databases">
        <title>The genome sequence of Spirochaeta thermophila DSM6192.</title>
        <authorList>
            <person name="Angelov A."/>
            <person name="Mientus M."/>
            <person name="Wittenberg S."/>
            <person name="Lehmann R."/>
            <person name="Liesegang H."/>
            <person name="Daniel R."/>
            <person name="Liebl W."/>
        </authorList>
    </citation>
    <scope>NUCLEOTIDE SEQUENCE</scope>
    <source>
        <strain>DSM 6192</strain>
    </source>
</reference>
<dbReference type="KEGG" id="sta:STHERM_c07960"/>
<feature type="transmembrane region" description="Helical" evidence="8">
    <location>
        <begin position="6"/>
        <end position="21"/>
    </location>
</feature>
<evidence type="ECO:0000313" key="10">
    <source>
        <dbReference type="EMBL" id="ADN01746.1"/>
    </source>
</evidence>
<dbReference type="Proteomes" id="UP000001296">
    <property type="component" value="Chromosome"/>
</dbReference>
<comment type="similarity">
    <text evidence="2">Belongs to the CitM (TC 2.A.11) transporter family.</text>
</comment>